<comment type="caution">
    <text evidence="1">The sequence shown here is derived from an EMBL/GenBank/DDBJ whole genome shotgun (WGS) entry which is preliminary data.</text>
</comment>
<accession>A0A8H3EYC9</accession>
<dbReference type="InterPro" id="IPR011990">
    <property type="entry name" value="TPR-like_helical_dom_sf"/>
</dbReference>
<name>A0A8H3EYC9_9LECA</name>
<evidence type="ECO:0000313" key="1">
    <source>
        <dbReference type="EMBL" id="CAF9914779.1"/>
    </source>
</evidence>
<dbReference type="AlphaFoldDB" id="A0A8H3EYC9"/>
<dbReference type="GO" id="GO:0003729">
    <property type="term" value="F:mRNA binding"/>
    <property type="evidence" value="ECO:0007669"/>
    <property type="project" value="TreeGrafter"/>
</dbReference>
<dbReference type="EMBL" id="CAJPDQ010000009">
    <property type="protein sequence ID" value="CAF9914779.1"/>
    <property type="molecule type" value="Genomic_DNA"/>
</dbReference>
<dbReference type="Proteomes" id="UP000664169">
    <property type="component" value="Unassembled WGS sequence"/>
</dbReference>
<dbReference type="InterPro" id="IPR051114">
    <property type="entry name" value="Mito_RNA_Proc_CCM1"/>
</dbReference>
<gene>
    <name evidence="1" type="ORF">GOMPHAMPRED_008263</name>
</gene>
<dbReference type="PANTHER" id="PTHR47934">
    <property type="entry name" value="PENTATRICOPEPTIDE REPEAT-CONTAINING PROTEIN PET309, MITOCHONDRIAL"/>
    <property type="match status" value="1"/>
</dbReference>
<sequence>MRSHLTRRVFRTILHNEPLLYKNCTRRVRLISSRQARPSVTKSKFHQQYRSLWWGWLTSKPKRVLKPQKIDPGMEILAEQETLLAMGVRKYSNADLVATLKQFFEHKEAAEKSVLDTQINAILATYKHLLAEREHDGEASLTVEETELCLRKLGYNSKHAPSASTIMLAEENIDSFVTMADLLFIDIKNRTSEWPTIVDNAIVKDDGKVDNGLPPEESTFFKNCTQSYLETMTYRFKNATHAKDMLQNLAKDYPSLARHVELSRPVVWALAFRGKNDELKSFLHWLEKFDPSGPANTWDSIIEGAVVAEDIESVKDWWTNQPAGSKSNSKFMRRLMLSLTVLRLCITSGNMSWGQGILNDLVGMKLVKPGDRSKQMAMILTWAMASGKSVDELERMLDILCERLELSPRIDEINVVLEIAKFKNDPYYAERLFSLARKKQLRFNATTYRLEMEWRILAGDIPGAKVSYDRLRSQEFEIEEISPAINQLVLAMCQKEPVPYEQIMDIVGELIASEGIFSAELVAALSRLHLERGEMHDLADLLHTYATTFKSAERAVICNTFVRYIFDIKASGGKWDAYTFLKAIFPETSRAIRIDIMREFFKVRRHDLAMHVFGDMRAAQIQSERPDAAAYATLFEGLAYTRKLEALQIAHNMLRLDYQVEPDTNVRTSLMLAYALCDKLRNSLAIWDEIATMQEGPSYRSINVAFRACQGAQNGVQYSKDIWFKLKQQDIEIPKETADSYIAALAAQGQLEEAFKTVSDLNTISNGQYGADTISIAAVINLISSEHRETALAWAHEKYPTHMRQLEAAGKSPFGRRYLLQPLLPKDGSYVGYWNMLGAHEWEVEYIDWTEVAAKDEK</sequence>
<dbReference type="OrthoDB" id="185373at2759"/>
<dbReference type="GO" id="GO:0006396">
    <property type="term" value="P:RNA processing"/>
    <property type="evidence" value="ECO:0007669"/>
    <property type="project" value="TreeGrafter"/>
</dbReference>
<reference evidence="1" key="1">
    <citation type="submission" date="2021-03" db="EMBL/GenBank/DDBJ databases">
        <authorList>
            <person name="Tagirdzhanova G."/>
        </authorList>
    </citation>
    <scope>NUCLEOTIDE SEQUENCE</scope>
</reference>
<dbReference type="GO" id="GO:0007005">
    <property type="term" value="P:mitochondrion organization"/>
    <property type="evidence" value="ECO:0007669"/>
    <property type="project" value="TreeGrafter"/>
</dbReference>
<organism evidence="1 2">
    <name type="scientific">Gomphillus americanus</name>
    <dbReference type="NCBI Taxonomy" id="1940652"/>
    <lineage>
        <taxon>Eukaryota</taxon>
        <taxon>Fungi</taxon>
        <taxon>Dikarya</taxon>
        <taxon>Ascomycota</taxon>
        <taxon>Pezizomycotina</taxon>
        <taxon>Lecanoromycetes</taxon>
        <taxon>OSLEUM clade</taxon>
        <taxon>Ostropomycetidae</taxon>
        <taxon>Ostropales</taxon>
        <taxon>Graphidaceae</taxon>
        <taxon>Gomphilloideae</taxon>
        <taxon>Gomphillus</taxon>
    </lineage>
</organism>
<dbReference type="Gene3D" id="1.25.40.10">
    <property type="entry name" value="Tetratricopeptide repeat domain"/>
    <property type="match status" value="1"/>
</dbReference>
<keyword evidence="2" id="KW-1185">Reference proteome</keyword>
<dbReference type="PANTHER" id="PTHR47934:SF6">
    <property type="entry name" value="MITOCHONDRIAL GROUP I INTRON SPLICING FACTOR CCM1-RELATED"/>
    <property type="match status" value="1"/>
</dbReference>
<evidence type="ECO:0008006" key="3">
    <source>
        <dbReference type="Google" id="ProtNLM"/>
    </source>
</evidence>
<proteinExistence type="predicted"/>
<protein>
    <recommendedName>
        <fullName evidence="3">Complex I intermediate-associated protein 84, mitochondrial</fullName>
    </recommendedName>
</protein>
<dbReference type="GO" id="GO:0005739">
    <property type="term" value="C:mitochondrion"/>
    <property type="evidence" value="ECO:0007669"/>
    <property type="project" value="TreeGrafter"/>
</dbReference>
<evidence type="ECO:0000313" key="2">
    <source>
        <dbReference type="Proteomes" id="UP000664169"/>
    </source>
</evidence>